<evidence type="ECO:0000256" key="2">
    <source>
        <dbReference type="ARBA" id="ARBA00023136"/>
    </source>
</evidence>
<evidence type="ECO:0000256" key="3">
    <source>
        <dbReference type="ARBA" id="ARBA00023237"/>
    </source>
</evidence>
<evidence type="ECO:0000313" key="4">
    <source>
        <dbReference type="EMBL" id="TRD65619.1"/>
    </source>
</evidence>
<dbReference type="SUPFAM" id="SSF56935">
    <property type="entry name" value="Porins"/>
    <property type="match status" value="1"/>
</dbReference>
<keyword evidence="4" id="KW-0675">Receptor</keyword>
<accession>A0A547TD67</accession>
<dbReference type="Gene3D" id="2.40.170.20">
    <property type="entry name" value="TonB-dependent receptor, beta-barrel domain"/>
    <property type="match status" value="1"/>
</dbReference>
<dbReference type="AlphaFoldDB" id="A0A547TD67"/>
<keyword evidence="3" id="KW-0998">Cell outer membrane</keyword>
<evidence type="ECO:0000256" key="1">
    <source>
        <dbReference type="ARBA" id="ARBA00004442"/>
    </source>
</evidence>
<sequence length="52" mass="6005">GANYRRNTRYGEWNWYVKADNLLNQSVYAHSSFLSDTPQMGRSFTGGVNVKF</sequence>
<proteinExistence type="predicted"/>
<dbReference type="InterPro" id="IPR036942">
    <property type="entry name" value="Beta-barrel_TonB_sf"/>
</dbReference>
<dbReference type="EMBL" id="VCUZ02000047">
    <property type="protein sequence ID" value="TRD65619.1"/>
    <property type="molecule type" value="Genomic_DNA"/>
</dbReference>
<name>A0A547TD67_SALMU</name>
<gene>
    <name evidence="4" type="ORF">FG699_025395</name>
</gene>
<dbReference type="Proteomes" id="UP000318962">
    <property type="component" value="Unassembled WGS sequence"/>
</dbReference>
<dbReference type="GO" id="GO:0009279">
    <property type="term" value="C:cell outer membrane"/>
    <property type="evidence" value="ECO:0007669"/>
    <property type="project" value="UniProtKB-SubCell"/>
</dbReference>
<comment type="subcellular location">
    <subcellularLocation>
        <location evidence="1">Cell outer membrane</location>
    </subcellularLocation>
</comment>
<feature type="non-terminal residue" evidence="4">
    <location>
        <position position="1"/>
    </location>
</feature>
<protein>
    <submittedName>
        <fullName evidence="4">TonB-dependent receptor</fullName>
    </submittedName>
</protein>
<organism evidence="4 5">
    <name type="scientific">Salmonella muenchen</name>
    <dbReference type="NCBI Taxonomy" id="596"/>
    <lineage>
        <taxon>Bacteria</taxon>
        <taxon>Pseudomonadati</taxon>
        <taxon>Pseudomonadota</taxon>
        <taxon>Gammaproteobacteria</taxon>
        <taxon>Enterobacterales</taxon>
        <taxon>Enterobacteriaceae</taxon>
        <taxon>Salmonella</taxon>
    </lineage>
</organism>
<reference evidence="4 5" key="1">
    <citation type="journal article" date="2019" name="Appl. Environ. Microbiol.">
        <title>Clinically Unreported Salmonellosis Outbreak Detected via Comparative Genomic Analysis of Municipal Wastewater Salmonella Isolates.</title>
        <authorList>
            <person name="Diemert S."/>
            <person name="Yan T."/>
        </authorList>
    </citation>
    <scope>NUCLEOTIDE SEQUENCE [LARGE SCALE GENOMIC DNA]</scope>
    <source>
        <strain evidence="4 5">HIY0178</strain>
    </source>
</reference>
<evidence type="ECO:0000313" key="5">
    <source>
        <dbReference type="Proteomes" id="UP000318962"/>
    </source>
</evidence>
<dbReference type="RefSeq" id="WP_140241824.1">
    <property type="nucleotide sequence ID" value="NZ_VCUZ02000047.1"/>
</dbReference>
<keyword evidence="2" id="KW-0472">Membrane</keyword>
<comment type="caution">
    <text evidence="4">The sequence shown here is derived from an EMBL/GenBank/DDBJ whole genome shotgun (WGS) entry which is preliminary data.</text>
</comment>